<gene>
    <name evidence="6" type="ORF">SCL_0300</name>
</gene>
<evidence type="ECO:0000256" key="2">
    <source>
        <dbReference type="PIRSR" id="PIRSR006232-1"/>
    </source>
</evidence>
<dbReference type="InterPro" id="IPR041602">
    <property type="entry name" value="Quercetinase_C"/>
</dbReference>
<feature type="binding site" evidence="2">
    <location>
        <position position="101"/>
    </location>
    <ligand>
        <name>Fe cation</name>
        <dbReference type="ChEBI" id="CHEBI:24875"/>
    </ligand>
</feature>
<comment type="cofactor">
    <cofactor evidence="2">
        <name>Fe cation</name>
        <dbReference type="ChEBI" id="CHEBI:24875"/>
    </cofactor>
    <text evidence="2">Binds 1 Fe cation per subunit.</text>
</comment>
<evidence type="ECO:0000256" key="1">
    <source>
        <dbReference type="ARBA" id="ARBA00008416"/>
    </source>
</evidence>
<dbReference type="InterPro" id="IPR003829">
    <property type="entry name" value="Pirin_N_dom"/>
</dbReference>
<keyword evidence="7" id="KW-1185">Reference proteome</keyword>
<dbReference type="KEGG" id="slim:SCL_0300"/>
<comment type="similarity">
    <text evidence="1 3">Belongs to the pirin family.</text>
</comment>
<evidence type="ECO:0000259" key="4">
    <source>
        <dbReference type="Pfam" id="PF02678"/>
    </source>
</evidence>
<evidence type="ECO:0000256" key="3">
    <source>
        <dbReference type="RuleBase" id="RU003457"/>
    </source>
</evidence>
<accession>A0A1B4XCV9</accession>
<proteinExistence type="inferred from homology"/>
<dbReference type="CDD" id="cd20311">
    <property type="entry name" value="cupin_Yhhw_C"/>
    <property type="match status" value="1"/>
</dbReference>
<dbReference type="FunCoup" id="A0A1B4XCV9">
    <property type="interactions" value="72"/>
</dbReference>
<dbReference type="Pfam" id="PF02678">
    <property type="entry name" value="Pirin"/>
    <property type="match status" value="1"/>
</dbReference>
<dbReference type="OrthoDB" id="9780903at2"/>
<evidence type="ECO:0000259" key="5">
    <source>
        <dbReference type="Pfam" id="PF17954"/>
    </source>
</evidence>
<dbReference type="PANTHER" id="PTHR43212">
    <property type="entry name" value="QUERCETIN 2,3-DIOXYGENASE"/>
    <property type="match status" value="1"/>
</dbReference>
<feature type="binding site" evidence="2">
    <location>
        <position position="57"/>
    </location>
    <ligand>
        <name>Fe cation</name>
        <dbReference type="ChEBI" id="CHEBI:24875"/>
    </ligand>
</feature>
<dbReference type="PIRSF" id="PIRSF006232">
    <property type="entry name" value="Pirin"/>
    <property type="match status" value="1"/>
</dbReference>
<dbReference type="PANTHER" id="PTHR43212:SF3">
    <property type="entry name" value="QUERCETIN 2,3-DIOXYGENASE"/>
    <property type="match status" value="1"/>
</dbReference>
<feature type="domain" description="Pirin N-terminal" evidence="4">
    <location>
        <begin position="8"/>
        <end position="119"/>
    </location>
</feature>
<evidence type="ECO:0000313" key="6">
    <source>
        <dbReference type="EMBL" id="BAV32622.1"/>
    </source>
</evidence>
<keyword evidence="2" id="KW-0408">Iron</keyword>
<dbReference type="Pfam" id="PF17954">
    <property type="entry name" value="Pirin_C_2"/>
    <property type="match status" value="1"/>
</dbReference>
<dbReference type="InterPro" id="IPR012093">
    <property type="entry name" value="Pirin"/>
</dbReference>
<dbReference type="InterPro" id="IPR011051">
    <property type="entry name" value="RmlC_Cupin_sf"/>
</dbReference>
<feature type="domain" description="Quercetin 2,3-dioxygenase C-terminal cupin" evidence="5">
    <location>
        <begin position="143"/>
        <end position="227"/>
    </location>
</feature>
<evidence type="ECO:0000313" key="7">
    <source>
        <dbReference type="Proteomes" id="UP000243180"/>
    </source>
</evidence>
<dbReference type="Gene3D" id="2.60.120.10">
    <property type="entry name" value="Jelly Rolls"/>
    <property type="match status" value="2"/>
</dbReference>
<protein>
    <submittedName>
        <fullName evidence="6">Quercetin 2,3-dioxygenase</fullName>
    </submittedName>
</protein>
<organism evidence="6 7">
    <name type="scientific">Sulfuricaulis limicola</name>
    <dbReference type="NCBI Taxonomy" id="1620215"/>
    <lineage>
        <taxon>Bacteria</taxon>
        <taxon>Pseudomonadati</taxon>
        <taxon>Pseudomonadota</taxon>
        <taxon>Gammaproteobacteria</taxon>
        <taxon>Acidiferrobacterales</taxon>
        <taxon>Acidiferrobacteraceae</taxon>
        <taxon>Sulfuricaulis</taxon>
    </lineage>
</organism>
<dbReference type="SUPFAM" id="SSF51182">
    <property type="entry name" value="RmlC-like cupins"/>
    <property type="match status" value="1"/>
</dbReference>
<dbReference type="EMBL" id="AP014879">
    <property type="protein sequence ID" value="BAV32622.1"/>
    <property type="molecule type" value="Genomic_DNA"/>
</dbReference>
<reference evidence="6 7" key="1">
    <citation type="submission" date="2015-05" db="EMBL/GenBank/DDBJ databases">
        <title>Complete genome sequence of a sulfur-oxidizing gammaproteobacterium strain HA5.</title>
        <authorList>
            <person name="Miura A."/>
            <person name="Kojima H."/>
            <person name="Fukui M."/>
        </authorList>
    </citation>
    <scope>NUCLEOTIDE SEQUENCE [LARGE SCALE GENOMIC DNA]</scope>
    <source>
        <strain evidence="6 7">HA5</strain>
    </source>
</reference>
<dbReference type="CDD" id="cd02910">
    <property type="entry name" value="cupin_Yhhw_N"/>
    <property type="match status" value="1"/>
</dbReference>
<dbReference type="InterPro" id="IPR014710">
    <property type="entry name" value="RmlC-like_jellyroll"/>
</dbReference>
<dbReference type="AlphaFoldDB" id="A0A1B4XCV9"/>
<name>A0A1B4XCV9_9GAMM</name>
<sequence>MIQLRKANDRGHADHGWLDSWHTFSFADYHDPKHVQFSALRVINEDRVAPGEGFPTHPHRDMEIITYVLEGALEHQDSLGTGSVIRPGEVQRMSAGTGIRHSEFNHSQTEPVHFLQIWILPDRQGVQPGYEQKRIGLDGQLRLVASPDGRDGSVTIHQNARVYAARLNGSEVTHALAPGRRAWLQVARGTVQLNGTTLQAGDGAGIENEAALKLTADAAAEVLLFDLP</sequence>
<dbReference type="GO" id="GO:0051213">
    <property type="term" value="F:dioxygenase activity"/>
    <property type="evidence" value="ECO:0007669"/>
    <property type="project" value="UniProtKB-KW"/>
</dbReference>
<keyword evidence="6" id="KW-0560">Oxidoreductase</keyword>
<keyword evidence="2" id="KW-0479">Metal-binding</keyword>
<dbReference type="GO" id="GO:0046872">
    <property type="term" value="F:metal ion binding"/>
    <property type="evidence" value="ECO:0007669"/>
    <property type="project" value="UniProtKB-KW"/>
</dbReference>
<dbReference type="RefSeq" id="WP_096359314.1">
    <property type="nucleotide sequence ID" value="NZ_AP014879.1"/>
</dbReference>
<dbReference type="Proteomes" id="UP000243180">
    <property type="component" value="Chromosome"/>
</dbReference>
<feature type="binding site" evidence="2">
    <location>
        <position position="103"/>
    </location>
    <ligand>
        <name>Fe cation</name>
        <dbReference type="ChEBI" id="CHEBI:24875"/>
    </ligand>
</feature>
<keyword evidence="6" id="KW-0223">Dioxygenase</keyword>
<dbReference type="InParanoid" id="A0A1B4XCV9"/>
<feature type="binding site" evidence="2">
    <location>
        <position position="59"/>
    </location>
    <ligand>
        <name>Fe cation</name>
        <dbReference type="ChEBI" id="CHEBI:24875"/>
    </ligand>
</feature>